<protein>
    <submittedName>
        <fullName evidence="2">Uncharacterized protein</fullName>
    </submittedName>
</protein>
<evidence type="ECO:0000313" key="2">
    <source>
        <dbReference type="EMBL" id="MPC11973.1"/>
    </source>
</evidence>
<dbReference type="Proteomes" id="UP000324222">
    <property type="component" value="Unassembled WGS sequence"/>
</dbReference>
<accession>A0A5B7CWZ7</accession>
<reference evidence="2 3" key="1">
    <citation type="submission" date="2019-05" db="EMBL/GenBank/DDBJ databases">
        <title>Another draft genome of Portunus trituberculatus and its Hox gene families provides insights of decapod evolution.</title>
        <authorList>
            <person name="Jeong J.-H."/>
            <person name="Song I."/>
            <person name="Kim S."/>
            <person name="Choi T."/>
            <person name="Kim D."/>
            <person name="Ryu S."/>
            <person name="Kim W."/>
        </authorList>
    </citation>
    <scope>NUCLEOTIDE SEQUENCE [LARGE SCALE GENOMIC DNA]</scope>
    <source>
        <tissue evidence="2">Muscle</tissue>
    </source>
</reference>
<dbReference type="AlphaFoldDB" id="A0A5B7CWZ7"/>
<evidence type="ECO:0000313" key="3">
    <source>
        <dbReference type="Proteomes" id="UP000324222"/>
    </source>
</evidence>
<keyword evidence="3" id="KW-1185">Reference proteome</keyword>
<comment type="caution">
    <text evidence="2">The sequence shown here is derived from an EMBL/GenBank/DDBJ whole genome shotgun (WGS) entry which is preliminary data.</text>
</comment>
<feature type="compositionally biased region" description="Polar residues" evidence="1">
    <location>
        <begin position="77"/>
        <end position="99"/>
    </location>
</feature>
<dbReference type="EMBL" id="VSRR010000190">
    <property type="protein sequence ID" value="MPC11973.1"/>
    <property type="molecule type" value="Genomic_DNA"/>
</dbReference>
<feature type="region of interest" description="Disordered" evidence="1">
    <location>
        <begin position="71"/>
        <end position="99"/>
    </location>
</feature>
<organism evidence="2 3">
    <name type="scientific">Portunus trituberculatus</name>
    <name type="common">Swimming crab</name>
    <name type="synonym">Neptunus trituberculatus</name>
    <dbReference type="NCBI Taxonomy" id="210409"/>
    <lineage>
        <taxon>Eukaryota</taxon>
        <taxon>Metazoa</taxon>
        <taxon>Ecdysozoa</taxon>
        <taxon>Arthropoda</taxon>
        <taxon>Crustacea</taxon>
        <taxon>Multicrustacea</taxon>
        <taxon>Malacostraca</taxon>
        <taxon>Eumalacostraca</taxon>
        <taxon>Eucarida</taxon>
        <taxon>Decapoda</taxon>
        <taxon>Pleocyemata</taxon>
        <taxon>Brachyura</taxon>
        <taxon>Eubrachyura</taxon>
        <taxon>Portunoidea</taxon>
        <taxon>Portunidae</taxon>
        <taxon>Portuninae</taxon>
        <taxon>Portunus</taxon>
    </lineage>
</organism>
<sequence length="99" mass="11097">MVPRMFNVHFTSSFFLPYVEADSQTLHSVTPASINTTRHSLSLVVYCRRRVSGISLRSLPQYTLSRYLPAHSRPPSKISSTSLVPHSATKNAKMQSYIG</sequence>
<name>A0A5B7CWZ7_PORTR</name>
<gene>
    <name evidence="2" type="ORF">E2C01_004650</name>
</gene>
<proteinExistence type="predicted"/>
<evidence type="ECO:0000256" key="1">
    <source>
        <dbReference type="SAM" id="MobiDB-lite"/>
    </source>
</evidence>